<feature type="compositionally biased region" description="Basic and acidic residues" evidence="1">
    <location>
        <begin position="54"/>
        <end position="72"/>
    </location>
</feature>
<accession>A0A1W2D271</accession>
<feature type="compositionally biased region" description="Polar residues" evidence="1">
    <location>
        <begin position="397"/>
        <end position="411"/>
    </location>
</feature>
<dbReference type="AlphaFoldDB" id="A0A1W2D271"/>
<protein>
    <recommendedName>
        <fullName evidence="4">ATPase</fullName>
    </recommendedName>
</protein>
<feature type="region of interest" description="Disordered" evidence="1">
    <location>
        <begin position="1"/>
        <end position="79"/>
    </location>
</feature>
<evidence type="ECO:0008006" key="4">
    <source>
        <dbReference type="Google" id="ProtNLM"/>
    </source>
</evidence>
<proteinExistence type="predicted"/>
<dbReference type="Pfam" id="PF03993">
    <property type="entry name" value="DUF349"/>
    <property type="match status" value="3"/>
</dbReference>
<sequence>MGNLEPVSDDTNAPRPAAPSPAALARMAPHPSVTPAPEVPAVTTDHSASAAFGRADEEGRVFVREGDGEREVGSYPGATPDEALQYFARKYDELFASATLLRQRLDSHDVSAKEIADGLKSLREHAEQPNVVGDLPALATVIGELEEGLTAKRQTETAERAEAKKVAAAEREKIVAEAEQIAAQPVDKVQWKQSTARMRALLDEWKAHQRGKVRLDKDVESALWQRFSKARNGFDKARRSHFAHLEQSRGESKAIKQDLVEQAERLSTSTDWNATAGAYKRLMDEWRRAGRAGRADDDRLWERFRTAQDTFFNAKDAEAAKEDEAHRGNLEVKESLLAEAEALLPVKDLDKTKAALRGIQERWEAAGKVPRADIDRMEKGMRRVEQTVREAEDKKWASSNPELSARASSMVTQLESKVAELRAEVEEAEGRGDASRAAKLREQLDAQQAWLDQARKGLDEFGG</sequence>
<name>A0A1W2D271_9MICO</name>
<feature type="region of interest" description="Disordered" evidence="1">
    <location>
        <begin position="388"/>
        <end position="411"/>
    </location>
</feature>
<dbReference type="InterPro" id="IPR007139">
    <property type="entry name" value="DUF349"/>
</dbReference>
<evidence type="ECO:0000313" key="2">
    <source>
        <dbReference type="EMBL" id="SMC91523.1"/>
    </source>
</evidence>
<evidence type="ECO:0000256" key="1">
    <source>
        <dbReference type="SAM" id="MobiDB-lite"/>
    </source>
</evidence>
<feature type="compositionally biased region" description="Low complexity" evidence="1">
    <location>
        <begin position="20"/>
        <end position="29"/>
    </location>
</feature>
<dbReference type="EMBL" id="FWXN01000013">
    <property type="protein sequence ID" value="SMC91523.1"/>
    <property type="molecule type" value="Genomic_DNA"/>
</dbReference>
<reference evidence="2 3" key="1">
    <citation type="submission" date="2017-04" db="EMBL/GenBank/DDBJ databases">
        <authorList>
            <person name="Afonso C.L."/>
            <person name="Miller P.J."/>
            <person name="Scott M.A."/>
            <person name="Spackman E."/>
            <person name="Goraichik I."/>
            <person name="Dimitrov K.M."/>
            <person name="Suarez D.L."/>
            <person name="Swayne D.E."/>
        </authorList>
    </citation>
    <scope>NUCLEOTIDE SEQUENCE [LARGE SCALE GENOMIC DNA]</scope>
    <source>
        <strain evidence="2 3">CGMCC 1.12511</strain>
    </source>
</reference>
<organism evidence="2 3">
    <name type="scientific">Janibacter indicus</name>
    <dbReference type="NCBI Taxonomy" id="857417"/>
    <lineage>
        <taxon>Bacteria</taxon>
        <taxon>Bacillati</taxon>
        <taxon>Actinomycetota</taxon>
        <taxon>Actinomycetes</taxon>
        <taxon>Micrococcales</taxon>
        <taxon>Intrasporangiaceae</taxon>
        <taxon>Janibacter</taxon>
    </lineage>
</organism>
<dbReference type="Proteomes" id="UP000192634">
    <property type="component" value="Unassembled WGS sequence"/>
</dbReference>
<evidence type="ECO:0000313" key="3">
    <source>
        <dbReference type="Proteomes" id="UP000192634"/>
    </source>
</evidence>
<gene>
    <name evidence="2" type="ORF">SAMN06296429_11377</name>
</gene>